<gene>
    <name evidence="2" type="ORF">HDF10_001336</name>
</gene>
<dbReference type="AlphaFoldDB" id="A0A7W8J6C8"/>
<evidence type="ECO:0000313" key="2">
    <source>
        <dbReference type="EMBL" id="MBB5343361.1"/>
    </source>
</evidence>
<proteinExistence type="predicted"/>
<evidence type="ECO:0000313" key="3">
    <source>
        <dbReference type="Proteomes" id="UP000569092"/>
    </source>
</evidence>
<evidence type="ECO:0000256" key="1">
    <source>
        <dbReference type="SAM" id="MobiDB-lite"/>
    </source>
</evidence>
<evidence type="ECO:0008006" key="4">
    <source>
        <dbReference type="Google" id="ProtNLM"/>
    </source>
</evidence>
<feature type="region of interest" description="Disordered" evidence="1">
    <location>
        <begin position="185"/>
        <end position="211"/>
    </location>
</feature>
<organism evidence="2 3">
    <name type="scientific">Tunturiibacter lichenicola</name>
    <dbReference type="NCBI Taxonomy" id="2051959"/>
    <lineage>
        <taxon>Bacteria</taxon>
        <taxon>Pseudomonadati</taxon>
        <taxon>Acidobacteriota</taxon>
        <taxon>Terriglobia</taxon>
        <taxon>Terriglobales</taxon>
        <taxon>Acidobacteriaceae</taxon>
        <taxon>Tunturiibacter</taxon>
    </lineage>
</organism>
<reference evidence="2 3" key="1">
    <citation type="submission" date="2020-08" db="EMBL/GenBank/DDBJ databases">
        <title>Genomic Encyclopedia of Type Strains, Phase IV (KMG-V): Genome sequencing to study the core and pangenomes of soil and plant-associated prokaryotes.</title>
        <authorList>
            <person name="Whitman W."/>
        </authorList>
    </citation>
    <scope>NUCLEOTIDE SEQUENCE [LARGE SCALE GENOMIC DNA]</scope>
    <source>
        <strain evidence="2 3">M8US30</strain>
    </source>
</reference>
<dbReference type="PROSITE" id="PS51257">
    <property type="entry name" value="PROKAR_LIPOPROTEIN"/>
    <property type="match status" value="1"/>
</dbReference>
<feature type="compositionally biased region" description="Polar residues" evidence="1">
    <location>
        <begin position="188"/>
        <end position="204"/>
    </location>
</feature>
<dbReference type="Proteomes" id="UP000569092">
    <property type="component" value="Unassembled WGS sequence"/>
</dbReference>
<accession>A0A7W8J6C8</accession>
<comment type="caution">
    <text evidence="2">The sequence shown here is derived from an EMBL/GenBank/DDBJ whole genome shotgun (WGS) entry which is preliminary data.</text>
</comment>
<protein>
    <recommendedName>
        <fullName evidence="4">Lipoprotein</fullName>
    </recommendedName>
</protein>
<name>A0A7W8J6C8_9BACT</name>
<dbReference type="EMBL" id="JACHDZ010000002">
    <property type="protein sequence ID" value="MBB5343361.1"/>
    <property type="molecule type" value="Genomic_DNA"/>
</dbReference>
<sequence>MHNRFRLVSIVGLLVLTACNDAKKPIDTNFTQAINEHLMKHGQVCTVMDRQFPIDVPRSEQDEQLGIGRKLEALKQATLVQATDTTSVVHGMLDSLRGSTPPQLVRRYQLTAEGQKYFRQIPGTLGQPRGFCYGQKTVDTIVKWTEPAALGSISQTEVTYTYKIANPAAWAERPDVQRAFPDIRENLNGGSKTTEQVGLQQTSRGWEAPGQ</sequence>